<dbReference type="AlphaFoldDB" id="A0A0D8J7D9"/>
<dbReference type="Gene3D" id="1.10.10.10">
    <property type="entry name" value="Winged helix-like DNA-binding domain superfamily/Winged helix DNA-binding domain"/>
    <property type="match status" value="1"/>
</dbReference>
<dbReference type="PANTHER" id="PTHR43133">
    <property type="entry name" value="RNA POLYMERASE ECF-TYPE SIGMA FACTO"/>
    <property type="match status" value="1"/>
</dbReference>
<dbReference type="Pfam" id="PF04542">
    <property type="entry name" value="Sigma70_r2"/>
    <property type="match status" value="1"/>
</dbReference>
<dbReference type="GO" id="GO:0016987">
    <property type="term" value="F:sigma factor activity"/>
    <property type="evidence" value="ECO:0007669"/>
    <property type="project" value="UniProtKB-KW"/>
</dbReference>
<dbReference type="InterPro" id="IPR039425">
    <property type="entry name" value="RNA_pol_sigma-70-like"/>
</dbReference>
<dbReference type="SUPFAM" id="SSF88946">
    <property type="entry name" value="Sigma2 domain of RNA polymerase sigma factors"/>
    <property type="match status" value="1"/>
</dbReference>
<dbReference type="InterPro" id="IPR014284">
    <property type="entry name" value="RNA_pol_sigma-70_dom"/>
</dbReference>
<keyword evidence="8" id="KW-1185">Reference proteome</keyword>
<evidence type="ECO:0000259" key="5">
    <source>
        <dbReference type="Pfam" id="PF04542"/>
    </source>
</evidence>
<dbReference type="OrthoDB" id="1056775at2"/>
<dbReference type="Proteomes" id="UP000032544">
    <property type="component" value="Unassembled WGS sequence"/>
</dbReference>
<keyword evidence="4" id="KW-0804">Transcription</keyword>
<evidence type="ECO:0000256" key="4">
    <source>
        <dbReference type="ARBA" id="ARBA00023163"/>
    </source>
</evidence>
<dbReference type="Gene3D" id="1.10.1740.10">
    <property type="match status" value="1"/>
</dbReference>
<evidence type="ECO:0000313" key="8">
    <source>
        <dbReference type="Proteomes" id="UP000032544"/>
    </source>
</evidence>
<sequence>MQLEKLIHKVKKGDRRAQKLLFDKYVDHLYAVARRYAVNDELAEDALFQAFMKIYTKLPDFEYINEPALLGWLTRIVINQTLMDRRKELSTLYKVETLDEERHESSWIEEMDDGALIDLVNELPDGYRTVFLMNVVDGYAHKEIAELLGISESTSRSQFFKARQFLQKKLAQDYGQAGT</sequence>
<dbReference type="InterPro" id="IPR036388">
    <property type="entry name" value="WH-like_DNA-bd_sf"/>
</dbReference>
<dbReference type="SUPFAM" id="SSF88659">
    <property type="entry name" value="Sigma3 and sigma4 domains of RNA polymerase sigma factors"/>
    <property type="match status" value="1"/>
</dbReference>
<dbReference type="InterPro" id="IPR013325">
    <property type="entry name" value="RNA_pol_sigma_r2"/>
</dbReference>
<keyword evidence="2" id="KW-0805">Transcription regulation</keyword>
<feature type="domain" description="RNA polymerase sigma factor 70 region 4 type 2" evidence="6">
    <location>
        <begin position="115"/>
        <end position="166"/>
    </location>
</feature>
<dbReference type="PANTHER" id="PTHR43133:SF46">
    <property type="entry name" value="RNA POLYMERASE SIGMA-70 FACTOR ECF SUBFAMILY"/>
    <property type="match status" value="1"/>
</dbReference>
<dbReference type="InterPro" id="IPR013324">
    <property type="entry name" value="RNA_pol_sigma_r3/r4-like"/>
</dbReference>
<reference evidence="7 8" key="1">
    <citation type="submission" date="2014-09" db="EMBL/GenBank/DDBJ databases">
        <title>Draft Genome Sequence of Draconibacterium sp. JN14CK-3.</title>
        <authorList>
            <person name="Dong C."/>
            <person name="Lai Q."/>
            <person name="Shao Z."/>
        </authorList>
    </citation>
    <scope>NUCLEOTIDE SEQUENCE [LARGE SCALE GENOMIC DNA]</scope>
    <source>
        <strain evidence="7 8">JN14CK-3</strain>
    </source>
</reference>
<dbReference type="GO" id="GO:0006352">
    <property type="term" value="P:DNA-templated transcription initiation"/>
    <property type="evidence" value="ECO:0007669"/>
    <property type="project" value="InterPro"/>
</dbReference>
<dbReference type="CDD" id="cd06171">
    <property type="entry name" value="Sigma70_r4"/>
    <property type="match status" value="1"/>
</dbReference>
<evidence type="ECO:0000313" key="7">
    <source>
        <dbReference type="EMBL" id="KJF42797.1"/>
    </source>
</evidence>
<evidence type="ECO:0000256" key="2">
    <source>
        <dbReference type="ARBA" id="ARBA00023015"/>
    </source>
</evidence>
<dbReference type="InterPro" id="IPR007627">
    <property type="entry name" value="RNA_pol_sigma70_r2"/>
</dbReference>
<name>A0A0D8J7D9_9BACT</name>
<accession>A0A0D8J7D9</accession>
<protein>
    <recommendedName>
        <fullName evidence="9">RNA polymerase sigma factor</fullName>
    </recommendedName>
</protein>
<dbReference type="GO" id="GO:0003677">
    <property type="term" value="F:DNA binding"/>
    <property type="evidence" value="ECO:0007669"/>
    <property type="project" value="InterPro"/>
</dbReference>
<dbReference type="NCBIfam" id="TIGR02937">
    <property type="entry name" value="sigma70-ECF"/>
    <property type="match status" value="1"/>
</dbReference>
<comment type="caution">
    <text evidence="7">The sequence shown here is derived from an EMBL/GenBank/DDBJ whole genome shotgun (WGS) entry which is preliminary data.</text>
</comment>
<evidence type="ECO:0000259" key="6">
    <source>
        <dbReference type="Pfam" id="PF08281"/>
    </source>
</evidence>
<evidence type="ECO:0008006" key="9">
    <source>
        <dbReference type="Google" id="ProtNLM"/>
    </source>
</evidence>
<dbReference type="EMBL" id="JRHC01000004">
    <property type="protein sequence ID" value="KJF42797.1"/>
    <property type="molecule type" value="Genomic_DNA"/>
</dbReference>
<dbReference type="RefSeq" id="WP_045031170.1">
    <property type="nucleotide sequence ID" value="NZ_JRHC01000004.1"/>
</dbReference>
<dbReference type="STRING" id="1544798.LH29_15315"/>
<dbReference type="Pfam" id="PF08281">
    <property type="entry name" value="Sigma70_r4_2"/>
    <property type="match status" value="1"/>
</dbReference>
<comment type="similarity">
    <text evidence="1">Belongs to the sigma-70 factor family. ECF subfamily.</text>
</comment>
<organism evidence="7 8">
    <name type="scientific">Draconibacterium sediminis</name>
    <dbReference type="NCBI Taxonomy" id="1544798"/>
    <lineage>
        <taxon>Bacteria</taxon>
        <taxon>Pseudomonadati</taxon>
        <taxon>Bacteroidota</taxon>
        <taxon>Bacteroidia</taxon>
        <taxon>Marinilabiliales</taxon>
        <taxon>Prolixibacteraceae</taxon>
        <taxon>Draconibacterium</taxon>
    </lineage>
</organism>
<evidence type="ECO:0000256" key="1">
    <source>
        <dbReference type="ARBA" id="ARBA00010641"/>
    </source>
</evidence>
<proteinExistence type="inferred from homology"/>
<feature type="domain" description="RNA polymerase sigma-70 region 2" evidence="5">
    <location>
        <begin position="21"/>
        <end position="88"/>
    </location>
</feature>
<evidence type="ECO:0000256" key="3">
    <source>
        <dbReference type="ARBA" id="ARBA00023082"/>
    </source>
</evidence>
<dbReference type="InterPro" id="IPR013249">
    <property type="entry name" value="RNA_pol_sigma70_r4_t2"/>
</dbReference>
<keyword evidence="3" id="KW-0731">Sigma factor</keyword>
<gene>
    <name evidence="7" type="ORF">LH29_15315</name>
</gene>